<dbReference type="Pfam" id="PF00560">
    <property type="entry name" value="LRR_1"/>
    <property type="match status" value="4"/>
</dbReference>
<dbReference type="OrthoDB" id="676979at2759"/>
<dbReference type="InterPro" id="IPR053213">
    <property type="entry name" value="RLP29"/>
</dbReference>
<name>A0A9D5HIB0_9LILI</name>
<keyword evidence="6 9" id="KW-1133">Transmembrane helix</keyword>
<reference evidence="11" key="1">
    <citation type="submission" date="2021-03" db="EMBL/GenBank/DDBJ databases">
        <authorList>
            <person name="Li Z."/>
            <person name="Yang C."/>
        </authorList>
    </citation>
    <scope>NUCLEOTIDE SEQUENCE</scope>
    <source>
        <strain evidence="11">Dzin_1.0</strain>
        <tissue evidence="11">Leaf</tissue>
    </source>
</reference>
<evidence type="ECO:0000256" key="1">
    <source>
        <dbReference type="ARBA" id="ARBA00004167"/>
    </source>
</evidence>
<dbReference type="GO" id="GO:0016020">
    <property type="term" value="C:membrane"/>
    <property type="evidence" value="ECO:0007669"/>
    <property type="project" value="UniProtKB-SubCell"/>
</dbReference>
<keyword evidence="12" id="KW-1185">Reference proteome</keyword>
<dbReference type="AlphaFoldDB" id="A0A9D5HIB0"/>
<reference evidence="11" key="2">
    <citation type="journal article" date="2022" name="Hortic Res">
        <title>The genome of Dioscorea zingiberensis sheds light on the biosynthesis, origin and evolution of the medicinally important diosgenin saponins.</title>
        <authorList>
            <person name="Li Y."/>
            <person name="Tan C."/>
            <person name="Li Z."/>
            <person name="Guo J."/>
            <person name="Li S."/>
            <person name="Chen X."/>
            <person name="Wang C."/>
            <person name="Dai X."/>
            <person name="Yang H."/>
            <person name="Song W."/>
            <person name="Hou L."/>
            <person name="Xu J."/>
            <person name="Tong Z."/>
            <person name="Xu A."/>
            <person name="Yuan X."/>
            <person name="Wang W."/>
            <person name="Yang Q."/>
            <person name="Chen L."/>
            <person name="Sun Z."/>
            <person name="Wang K."/>
            <person name="Pan B."/>
            <person name="Chen J."/>
            <person name="Bao Y."/>
            <person name="Liu F."/>
            <person name="Qi X."/>
            <person name="Gang D.R."/>
            <person name="Wen J."/>
            <person name="Li J."/>
        </authorList>
    </citation>
    <scope>NUCLEOTIDE SEQUENCE</scope>
    <source>
        <strain evidence="11">Dzin_1.0</strain>
    </source>
</reference>
<evidence type="ECO:0000256" key="4">
    <source>
        <dbReference type="ARBA" id="ARBA00022729"/>
    </source>
</evidence>
<evidence type="ECO:0000259" key="10">
    <source>
        <dbReference type="Pfam" id="PF08263"/>
    </source>
</evidence>
<dbReference type="SUPFAM" id="SSF52058">
    <property type="entry name" value="L domain-like"/>
    <property type="match status" value="1"/>
</dbReference>
<organism evidence="11 12">
    <name type="scientific">Dioscorea zingiberensis</name>
    <dbReference type="NCBI Taxonomy" id="325984"/>
    <lineage>
        <taxon>Eukaryota</taxon>
        <taxon>Viridiplantae</taxon>
        <taxon>Streptophyta</taxon>
        <taxon>Embryophyta</taxon>
        <taxon>Tracheophyta</taxon>
        <taxon>Spermatophyta</taxon>
        <taxon>Magnoliopsida</taxon>
        <taxon>Liliopsida</taxon>
        <taxon>Dioscoreales</taxon>
        <taxon>Dioscoreaceae</taxon>
        <taxon>Dioscorea</taxon>
    </lineage>
</organism>
<keyword evidence="4" id="KW-0732">Signal</keyword>
<dbReference type="Gene3D" id="3.80.10.10">
    <property type="entry name" value="Ribonuclease Inhibitor"/>
    <property type="match status" value="1"/>
</dbReference>
<keyword evidence="7 9" id="KW-0472">Membrane</keyword>
<dbReference type="Pfam" id="PF08263">
    <property type="entry name" value="LRRNT_2"/>
    <property type="match status" value="1"/>
</dbReference>
<feature type="transmembrane region" description="Helical" evidence="9">
    <location>
        <begin position="21"/>
        <end position="39"/>
    </location>
</feature>
<protein>
    <recommendedName>
        <fullName evidence="10">Leucine-rich repeat-containing N-terminal plant-type domain-containing protein</fullName>
    </recommendedName>
</protein>
<dbReference type="InterPro" id="IPR013210">
    <property type="entry name" value="LRR_N_plant-typ"/>
</dbReference>
<comment type="caution">
    <text evidence="11">The sequence shown here is derived from an EMBL/GenBank/DDBJ whole genome shotgun (WGS) entry which is preliminary data.</text>
</comment>
<keyword evidence="5" id="KW-0677">Repeat</keyword>
<keyword evidence="8" id="KW-0325">Glycoprotein</keyword>
<evidence type="ECO:0000256" key="9">
    <source>
        <dbReference type="SAM" id="Phobius"/>
    </source>
</evidence>
<evidence type="ECO:0000256" key="3">
    <source>
        <dbReference type="ARBA" id="ARBA00022692"/>
    </source>
</evidence>
<keyword evidence="3 9" id="KW-0812">Transmembrane</keyword>
<accession>A0A9D5HIB0</accession>
<dbReference type="InterPro" id="IPR001611">
    <property type="entry name" value="Leu-rich_rpt"/>
</dbReference>
<dbReference type="InterPro" id="IPR032675">
    <property type="entry name" value="LRR_dom_sf"/>
</dbReference>
<dbReference type="Proteomes" id="UP001085076">
    <property type="component" value="Miscellaneous, Linkage group lg03"/>
</dbReference>
<evidence type="ECO:0000256" key="8">
    <source>
        <dbReference type="ARBA" id="ARBA00023180"/>
    </source>
</evidence>
<evidence type="ECO:0000256" key="5">
    <source>
        <dbReference type="ARBA" id="ARBA00022737"/>
    </source>
</evidence>
<dbReference type="PANTHER" id="PTHR48009">
    <property type="entry name" value="LEUCINE-RICH REPEAT (LRR) FAMILY PROTEIN"/>
    <property type="match status" value="1"/>
</dbReference>
<dbReference type="PRINTS" id="PR00019">
    <property type="entry name" value="LEURICHRPT"/>
</dbReference>
<evidence type="ECO:0000256" key="6">
    <source>
        <dbReference type="ARBA" id="ARBA00022989"/>
    </source>
</evidence>
<comment type="subcellular location">
    <subcellularLocation>
        <location evidence="1">Membrane</location>
        <topology evidence="1">Single-pass membrane protein</topology>
    </subcellularLocation>
</comment>
<feature type="domain" description="Leucine-rich repeat-containing N-terminal plant-type" evidence="10">
    <location>
        <begin position="45"/>
        <end position="85"/>
    </location>
</feature>
<evidence type="ECO:0000313" key="11">
    <source>
        <dbReference type="EMBL" id="KAJ0977596.1"/>
    </source>
</evidence>
<evidence type="ECO:0000256" key="7">
    <source>
        <dbReference type="ARBA" id="ARBA00023136"/>
    </source>
</evidence>
<evidence type="ECO:0000313" key="12">
    <source>
        <dbReference type="Proteomes" id="UP001085076"/>
    </source>
</evidence>
<gene>
    <name evidence="11" type="ORF">J5N97_013070</name>
</gene>
<evidence type="ECO:0000256" key="2">
    <source>
        <dbReference type="ARBA" id="ARBA00022614"/>
    </source>
</evidence>
<keyword evidence="2" id="KW-0433">Leucine-rich repeat</keyword>
<sequence>MQMQTPAAARRKMKAATTTTTTFVSIMTLMISILLTSGICSMLDPKDFLALQSIHSSLEDMPGSTFLHDWDFSSDPCSFPGVLCNPAGRVVSLSLGDPRAGAPGLTGKLHPFIGRLSELTELSLVPGRVYGPIPPTISLCQRLRFLALSENFLSGTIPPSLSSLHSLQTLDLSFNLLSGQIPQSLPRLSELSTLILSHNRLSGNIPATFDSSSRLLRLDLKHNNLYGEIPPLPPSLRYLSLSSNNLSGYVAGVLPRL</sequence>
<dbReference type="PANTHER" id="PTHR48009:SF4">
    <property type="entry name" value="LEUCINE-RICH REPEAT (LRR) FAMILY PROTEIN"/>
    <property type="match status" value="1"/>
</dbReference>
<dbReference type="EMBL" id="JAGGNH010000003">
    <property type="protein sequence ID" value="KAJ0977596.1"/>
    <property type="molecule type" value="Genomic_DNA"/>
</dbReference>
<dbReference type="FunFam" id="3.80.10.10:FF:000275">
    <property type="entry name" value="Leucine-rich repeat receptor-like protein kinase"/>
    <property type="match status" value="1"/>
</dbReference>
<proteinExistence type="predicted"/>